<evidence type="ECO:0000313" key="1">
    <source>
        <dbReference type="EnsemblMetazoa" id="PPA33546.1"/>
    </source>
</evidence>
<dbReference type="EnsemblMetazoa" id="PPA33546.1">
    <property type="protein sequence ID" value="PPA33546.1"/>
    <property type="gene ID" value="WBGene00271915"/>
</dbReference>
<keyword evidence="2" id="KW-1185">Reference proteome</keyword>
<proteinExistence type="predicted"/>
<evidence type="ECO:0000313" key="2">
    <source>
        <dbReference type="Proteomes" id="UP000005239"/>
    </source>
</evidence>
<accession>A0A8R1YR95</accession>
<reference evidence="2" key="1">
    <citation type="journal article" date="2008" name="Nat. Genet.">
        <title>The Pristionchus pacificus genome provides a unique perspective on nematode lifestyle and parasitism.</title>
        <authorList>
            <person name="Dieterich C."/>
            <person name="Clifton S.W."/>
            <person name="Schuster L.N."/>
            <person name="Chinwalla A."/>
            <person name="Delehaunty K."/>
            <person name="Dinkelacker I."/>
            <person name="Fulton L."/>
            <person name="Fulton R."/>
            <person name="Godfrey J."/>
            <person name="Minx P."/>
            <person name="Mitreva M."/>
            <person name="Roeseler W."/>
            <person name="Tian H."/>
            <person name="Witte H."/>
            <person name="Yang S.P."/>
            <person name="Wilson R.K."/>
            <person name="Sommer R.J."/>
        </authorList>
    </citation>
    <scope>NUCLEOTIDE SEQUENCE [LARGE SCALE GENOMIC DNA]</scope>
    <source>
        <strain evidence="2">PS312</strain>
    </source>
</reference>
<dbReference type="Proteomes" id="UP000005239">
    <property type="component" value="Unassembled WGS sequence"/>
</dbReference>
<organism evidence="1 2">
    <name type="scientific">Pristionchus pacificus</name>
    <name type="common">Parasitic nematode worm</name>
    <dbReference type="NCBI Taxonomy" id="54126"/>
    <lineage>
        <taxon>Eukaryota</taxon>
        <taxon>Metazoa</taxon>
        <taxon>Ecdysozoa</taxon>
        <taxon>Nematoda</taxon>
        <taxon>Chromadorea</taxon>
        <taxon>Rhabditida</taxon>
        <taxon>Rhabditina</taxon>
        <taxon>Diplogasteromorpha</taxon>
        <taxon>Diplogasteroidea</taxon>
        <taxon>Neodiplogasteridae</taxon>
        <taxon>Pristionchus</taxon>
    </lineage>
</organism>
<name>A0A2A6C7H1_PRIPA</name>
<gene>
    <name evidence="1" type="primary">WBGene00271915</name>
</gene>
<accession>A0A2A6C7H1</accession>
<protein>
    <submittedName>
        <fullName evidence="1">Uncharacterized protein</fullName>
    </submittedName>
</protein>
<reference evidence="1" key="2">
    <citation type="submission" date="2022-06" db="UniProtKB">
        <authorList>
            <consortium name="EnsemblMetazoa"/>
        </authorList>
    </citation>
    <scope>IDENTIFICATION</scope>
    <source>
        <strain evidence="1">PS312</strain>
    </source>
</reference>
<sequence>MELVHNSYGVVLGLGSARNPDRAGTRGVGHGGSREELGIVVVVIVVILSGYVNGMRAKNGSDGMSGDNDWWVKEMGGRLRPQTDTKDSRATHCKAY</sequence>
<dbReference type="AlphaFoldDB" id="A0A2A6C7H1"/>